<dbReference type="Pfam" id="PF14559">
    <property type="entry name" value="TPR_19"/>
    <property type="match status" value="1"/>
</dbReference>
<dbReference type="RefSeq" id="WP_120798679.1">
    <property type="nucleotide sequence ID" value="NZ_RBXL01000001.1"/>
</dbReference>
<evidence type="ECO:0000313" key="3">
    <source>
        <dbReference type="Proteomes" id="UP000274556"/>
    </source>
</evidence>
<keyword evidence="1" id="KW-1133">Transmembrane helix</keyword>
<feature type="transmembrane region" description="Helical" evidence="1">
    <location>
        <begin position="12"/>
        <end position="31"/>
    </location>
</feature>
<dbReference type="OrthoDB" id="9810438at2"/>
<reference evidence="2 3" key="1">
    <citation type="submission" date="2018-10" db="EMBL/GenBank/DDBJ databases">
        <title>Genomic Encyclopedia of Archaeal and Bacterial Type Strains, Phase II (KMG-II): from individual species to whole genera.</title>
        <authorList>
            <person name="Goeker M."/>
        </authorList>
    </citation>
    <scope>NUCLEOTIDE SEQUENCE [LARGE SCALE GENOMIC DNA]</scope>
    <source>
        <strain evidence="2 3">DSM 235</strain>
    </source>
</reference>
<dbReference type="SUPFAM" id="SSF48452">
    <property type="entry name" value="TPR-like"/>
    <property type="match status" value="1"/>
</dbReference>
<protein>
    <submittedName>
        <fullName evidence="2">Tetratricopeptide repeat protein</fullName>
    </submittedName>
</protein>
<name>A0A495VFI2_9GAMM</name>
<sequence>MTWSSARSQKVTYALILILSGVTALLAYPLVYPDRSLFRQGEHAWQAGRESDAMSLYAQALANGLNRSHALYRMVTEALQAGDMPLAEQALARLTDNASRARLRASDLLPVAGALDAAGRYDLASALLEHHANLFPEDWSSALYRADLLRRSQRYDDAEGIYRAVRDAAPAQVARVAALQWAEMLGWQERFAAAEELLREQLDADPLDRDARILFGRILFWSGRLDEAISEYQQALGETK</sequence>
<organism evidence="2 3">
    <name type="scientific">Thiocapsa rosea</name>
    <dbReference type="NCBI Taxonomy" id="69360"/>
    <lineage>
        <taxon>Bacteria</taxon>
        <taxon>Pseudomonadati</taxon>
        <taxon>Pseudomonadota</taxon>
        <taxon>Gammaproteobacteria</taxon>
        <taxon>Chromatiales</taxon>
        <taxon>Chromatiaceae</taxon>
        <taxon>Thiocapsa</taxon>
    </lineage>
</organism>
<keyword evidence="1" id="KW-0812">Transmembrane</keyword>
<dbReference type="EMBL" id="RBXL01000001">
    <property type="protein sequence ID" value="RKT46588.1"/>
    <property type="molecule type" value="Genomic_DNA"/>
</dbReference>
<accession>A0A495VFI2</accession>
<dbReference type="InterPro" id="IPR011990">
    <property type="entry name" value="TPR-like_helical_dom_sf"/>
</dbReference>
<evidence type="ECO:0000256" key="1">
    <source>
        <dbReference type="SAM" id="Phobius"/>
    </source>
</evidence>
<dbReference type="AlphaFoldDB" id="A0A495VFI2"/>
<dbReference type="Gene3D" id="1.25.40.10">
    <property type="entry name" value="Tetratricopeptide repeat domain"/>
    <property type="match status" value="2"/>
</dbReference>
<proteinExistence type="predicted"/>
<keyword evidence="1" id="KW-0472">Membrane</keyword>
<dbReference type="Pfam" id="PF13432">
    <property type="entry name" value="TPR_16"/>
    <property type="match status" value="1"/>
</dbReference>
<comment type="caution">
    <text evidence="2">The sequence shown here is derived from an EMBL/GenBank/DDBJ whole genome shotgun (WGS) entry which is preliminary data.</text>
</comment>
<keyword evidence="3" id="KW-1185">Reference proteome</keyword>
<evidence type="ECO:0000313" key="2">
    <source>
        <dbReference type="EMBL" id="RKT46588.1"/>
    </source>
</evidence>
<gene>
    <name evidence="2" type="ORF">BDD21_4111</name>
</gene>
<dbReference type="Proteomes" id="UP000274556">
    <property type="component" value="Unassembled WGS sequence"/>
</dbReference>